<gene>
    <name evidence="6" type="ORF">ETP66_07325</name>
</gene>
<comment type="caution">
    <text evidence="6">The sequence shown here is derived from an EMBL/GenBank/DDBJ whole genome shotgun (WGS) entry which is preliminary data.</text>
</comment>
<keyword evidence="6" id="KW-0503">Monooxygenase</keyword>
<dbReference type="Pfam" id="PF00743">
    <property type="entry name" value="FMO-like"/>
    <property type="match status" value="1"/>
</dbReference>
<evidence type="ECO:0000313" key="7">
    <source>
        <dbReference type="Proteomes" id="UP000292858"/>
    </source>
</evidence>
<evidence type="ECO:0000256" key="1">
    <source>
        <dbReference type="ARBA" id="ARBA00009183"/>
    </source>
</evidence>
<keyword evidence="3" id="KW-0274">FAD</keyword>
<keyword evidence="4" id="KW-0521">NADP</keyword>
<keyword evidence="2" id="KW-0285">Flavoprotein</keyword>
<dbReference type="InterPro" id="IPR050346">
    <property type="entry name" value="FMO-like"/>
</dbReference>
<accession>A0A4Q9B4W5</accession>
<dbReference type="Gene3D" id="3.50.50.60">
    <property type="entry name" value="FAD/NAD(P)-binding domain"/>
    <property type="match status" value="1"/>
</dbReference>
<evidence type="ECO:0000256" key="5">
    <source>
        <dbReference type="ARBA" id="ARBA00023002"/>
    </source>
</evidence>
<dbReference type="InterPro" id="IPR036188">
    <property type="entry name" value="FAD/NAD-bd_sf"/>
</dbReference>
<dbReference type="RefSeq" id="WP_130841986.1">
    <property type="nucleotide sequence ID" value="NZ_SIJL01000008.1"/>
</dbReference>
<organism evidence="6 7">
    <name type="scientific">Thermus thermamylovorans</name>
    <dbReference type="NCBI Taxonomy" id="2509362"/>
    <lineage>
        <taxon>Bacteria</taxon>
        <taxon>Thermotogati</taxon>
        <taxon>Deinococcota</taxon>
        <taxon>Deinococci</taxon>
        <taxon>Thermales</taxon>
        <taxon>Thermaceae</taxon>
        <taxon>Thermus</taxon>
    </lineage>
</organism>
<protein>
    <submittedName>
        <fullName evidence="6">Monooxygenase</fullName>
    </submittedName>
</protein>
<dbReference type="Proteomes" id="UP000292858">
    <property type="component" value="Unassembled WGS sequence"/>
</dbReference>
<proteinExistence type="inferred from homology"/>
<name>A0A4Q9B4W5_9DEIN</name>
<keyword evidence="7" id="KW-1185">Reference proteome</keyword>
<dbReference type="InterPro" id="IPR000960">
    <property type="entry name" value="Flavin_mOase"/>
</dbReference>
<comment type="similarity">
    <text evidence="1">Belongs to the FMO family.</text>
</comment>
<sequence>MSVWEALVVGAGPSGLAALRRLKEAGLPALALEKRHDVGGVWLYEEDPEGHSSAYRTLVTITSKACSEMEGHPFPPDWPDYLPHSLVRRYFRTYAERFGLLGSIRFGEAVQEARRCQGVWEVRTQSGRVYRGRYLIAASGHHWKAFLPSYPGQFLGESYHAHAYKDPCQLRDRRVLVVGLGNSGADIAVDAVRTASAVEVSLRRGYHVLPKFSLFGEPTDALYRRLVAPLPRPLRPLLAGLLLRLLVGPWGRYGLPQPQEPLFYTHPLVNSELLYHLRHGRIRVRPGIARLEGQRVHFVDGTSGEYDTLIWATGYAVDFPYLPPELVPAGEKVRRLYLHIFHLDEPSLVFLGLIQPNGCLWNLSEKQAALVARYIQGSYRLPPDAEEEARRMWEAHRRRYAQSPRHLLEVDWYEYAALMDRLVARHPLPSPPFA</sequence>
<dbReference type="EMBL" id="SIJL01000008">
    <property type="protein sequence ID" value="TBH20163.1"/>
    <property type="molecule type" value="Genomic_DNA"/>
</dbReference>
<dbReference type="InterPro" id="IPR020946">
    <property type="entry name" value="Flavin_mOase-like"/>
</dbReference>
<reference evidence="6 7" key="1">
    <citation type="submission" date="2019-02" db="EMBL/GenBank/DDBJ databases">
        <title>Thermus sp. a novel from hot spring.</title>
        <authorList>
            <person name="Zhao Z."/>
        </authorList>
    </citation>
    <scope>NUCLEOTIDE SEQUENCE [LARGE SCALE GENOMIC DNA]</scope>
    <source>
        <strain evidence="6 7">CFH 72773T</strain>
    </source>
</reference>
<keyword evidence="5" id="KW-0560">Oxidoreductase</keyword>
<evidence type="ECO:0000256" key="4">
    <source>
        <dbReference type="ARBA" id="ARBA00022857"/>
    </source>
</evidence>
<dbReference type="PIRSF" id="PIRSF000332">
    <property type="entry name" value="FMO"/>
    <property type="match status" value="1"/>
</dbReference>
<evidence type="ECO:0000256" key="2">
    <source>
        <dbReference type="ARBA" id="ARBA00022630"/>
    </source>
</evidence>
<dbReference type="GO" id="GO:0004499">
    <property type="term" value="F:N,N-dimethylaniline monooxygenase activity"/>
    <property type="evidence" value="ECO:0007669"/>
    <property type="project" value="InterPro"/>
</dbReference>
<dbReference type="SUPFAM" id="SSF51905">
    <property type="entry name" value="FAD/NAD(P)-binding domain"/>
    <property type="match status" value="2"/>
</dbReference>
<dbReference type="PRINTS" id="PR00370">
    <property type="entry name" value="FMOXYGENASE"/>
</dbReference>
<dbReference type="GO" id="GO:0050660">
    <property type="term" value="F:flavin adenine dinucleotide binding"/>
    <property type="evidence" value="ECO:0007669"/>
    <property type="project" value="InterPro"/>
</dbReference>
<dbReference type="PANTHER" id="PTHR23023">
    <property type="entry name" value="DIMETHYLANILINE MONOOXYGENASE"/>
    <property type="match status" value="1"/>
</dbReference>
<evidence type="ECO:0000313" key="6">
    <source>
        <dbReference type="EMBL" id="TBH20163.1"/>
    </source>
</evidence>
<dbReference type="GO" id="GO:0050661">
    <property type="term" value="F:NADP binding"/>
    <property type="evidence" value="ECO:0007669"/>
    <property type="project" value="InterPro"/>
</dbReference>
<dbReference type="AlphaFoldDB" id="A0A4Q9B4W5"/>
<evidence type="ECO:0000256" key="3">
    <source>
        <dbReference type="ARBA" id="ARBA00022827"/>
    </source>
</evidence>
<dbReference type="OrthoDB" id="9803192at2"/>